<gene>
    <name evidence="1" type="ORF">OCV69_15590</name>
</gene>
<dbReference type="RefSeq" id="WP_262563222.1">
    <property type="nucleotide sequence ID" value="NZ_JAOQJF010000050.1"/>
</dbReference>
<protein>
    <recommendedName>
        <fullName evidence="3">Transposase</fullName>
    </recommendedName>
</protein>
<dbReference type="EMBL" id="JAOQJF010000050">
    <property type="protein sequence ID" value="MCU6801328.1"/>
    <property type="molecule type" value="Genomic_DNA"/>
</dbReference>
<name>A0ABT2V357_9FIRM</name>
<evidence type="ECO:0000313" key="1">
    <source>
        <dbReference type="EMBL" id="MCU6801328.1"/>
    </source>
</evidence>
<evidence type="ECO:0008006" key="3">
    <source>
        <dbReference type="Google" id="ProtNLM"/>
    </source>
</evidence>
<dbReference type="Proteomes" id="UP001652395">
    <property type="component" value="Unassembled WGS sequence"/>
</dbReference>
<accession>A0ABT2V357</accession>
<keyword evidence="2" id="KW-1185">Reference proteome</keyword>
<sequence length="55" mass="6576">MMEAFWENVKKFKKKVKKGVDFFGTLSYNNGRVKEITQRHRKTKYQAPLAQLVEQ</sequence>
<comment type="caution">
    <text evidence="1">The sequence shown here is derived from an EMBL/GenBank/DDBJ whole genome shotgun (WGS) entry which is preliminary data.</text>
</comment>
<reference evidence="1 2" key="1">
    <citation type="journal article" date="2021" name="ISME Commun">
        <title>Automated analysis of genomic sequences facilitates high-throughput and comprehensive description of bacteria.</title>
        <authorList>
            <person name="Hitch T.C.A."/>
        </authorList>
    </citation>
    <scope>NUCLEOTIDE SEQUENCE [LARGE SCALE GENOMIC DNA]</scope>
    <source>
        <strain evidence="2">f_CCE</strain>
    </source>
</reference>
<proteinExistence type="predicted"/>
<evidence type="ECO:0000313" key="2">
    <source>
        <dbReference type="Proteomes" id="UP001652395"/>
    </source>
</evidence>
<organism evidence="1 2">
    <name type="scientific">Alitiscatomonas aceti</name>
    <dbReference type="NCBI Taxonomy" id="2981724"/>
    <lineage>
        <taxon>Bacteria</taxon>
        <taxon>Bacillati</taxon>
        <taxon>Bacillota</taxon>
        <taxon>Clostridia</taxon>
        <taxon>Lachnospirales</taxon>
        <taxon>Lachnospiraceae</taxon>
        <taxon>Alitiscatomonas</taxon>
    </lineage>
</organism>